<keyword evidence="5" id="KW-0472">Membrane</keyword>
<gene>
    <name evidence="10" type="primary">LOC109480855</name>
</gene>
<organism evidence="9 10">
    <name type="scientific">Branchiostoma belcheri</name>
    <name type="common">Amphioxus</name>
    <dbReference type="NCBI Taxonomy" id="7741"/>
    <lineage>
        <taxon>Eukaryota</taxon>
        <taxon>Metazoa</taxon>
        <taxon>Chordata</taxon>
        <taxon>Cephalochordata</taxon>
        <taxon>Leptocardii</taxon>
        <taxon>Amphioxiformes</taxon>
        <taxon>Branchiostomatidae</taxon>
        <taxon>Branchiostoma</taxon>
    </lineage>
</organism>
<evidence type="ECO:0000256" key="2">
    <source>
        <dbReference type="ARBA" id="ARBA00010623"/>
    </source>
</evidence>
<evidence type="ECO:0000313" key="10">
    <source>
        <dbReference type="RefSeq" id="XP_019638742.1"/>
    </source>
</evidence>
<feature type="domain" description="Ribitol-5-phosphate transferase FKTN N-terminal" evidence="8">
    <location>
        <begin position="2"/>
        <end position="118"/>
    </location>
</feature>
<dbReference type="RefSeq" id="XP_019638742.1">
    <property type="nucleotide sequence ID" value="XM_019783183.1"/>
</dbReference>
<dbReference type="GeneID" id="109480855"/>
<evidence type="ECO:0000256" key="5">
    <source>
        <dbReference type="ARBA" id="ARBA00023136"/>
    </source>
</evidence>
<keyword evidence="4" id="KW-1133">Transmembrane helix</keyword>
<comment type="subcellular location">
    <subcellularLocation>
        <location evidence="1">Membrane</location>
        <topology evidence="1">Single-pass membrane protein</topology>
    </subcellularLocation>
</comment>
<evidence type="ECO:0000259" key="8">
    <source>
        <dbReference type="Pfam" id="PF19737"/>
    </source>
</evidence>
<dbReference type="GO" id="GO:0000139">
    <property type="term" value="C:Golgi membrane"/>
    <property type="evidence" value="ECO:0007669"/>
    <property type="project" value="TreeGrafter"/>
</dbReference>
<keyword evidence="9" id="KW-1185">Reference proteome</keyword>
<dbReference type="AlphaFoldDB" id="A0A6P5A650"/>
<dbReference type="Pfam" id="PF04991">
    <property type="entry name" value="LicD"/>
    <property type="match status" value="1"/>
</dbReference>
<evidence type="ECO:0000256" key="6">
    <source>
        <dbReference type="ARBA" id="ARBA00033332"/>
    </source>
</evidence>
<name>A0A6P5A650_BRABE</name>
<dbReference type="PANTHER" id="PTHR15407">
    <property type="entry name" value="FUKUTIN-RELATED"/>
    <property type="match status" value="1"/>
</dbReference>
<keyword evidence="3" id="KW-0812">Transmembrane</keyword>
<proteinExistence type="inferred from homology"/>
<dbReference type="InterPro" id="IPR007074">
    <property type="entry name" value="LicD/FKTN/FKRP_NTP_transf"/>
</dbReference>
<dbReference type="InterPro" id="IPR045587">
    <property type="entry name" value="FKTN_N"/>
</dbReference>
<dbReference type="InterPro" id="IPR009644">
    <property type="entry name" value="FKTN/MNN4/W02B3.4-1"/>
</dbReference>
<feature type="domain" description="LicD/FKTN/FKRP nucleotidyltransferase" evidence="7">
    <location>
        <begin position="133"/>
        <end position="177"/>
    </location>
</feature>
<reference evidence="10" key="1">
    <citation type="submission" date="2025-08" db="UniProtKB">
        <authorList>
            <consortium name="RefSeq"/>
        </authorList>
    </citation>
    <scope>IDENTIFICATION</scope>
    <source>
        <tissue evidence="10">Gonad</tissue>
    </source>
</reference>
<sequence length="281" mass="32549">MLFRRQDSIIHIVVLYKHPGTFLWHAAVESGNSTQKWTSLIGDRQIQFGKYEGIYDNMEIVPTKLDGVKLNIPKDPAAFLQQIPDARFLECNYEQARAFYTAYGSDLTAKDVKFIRHATSLLSKSKAVLDRIGVRFWICSGTLLGWFRQCGIIPYTNDVDIGIWIKDYKDTLIPAFQAAGLSLRHKFGKEGDIMWFGATDGRTGEKFKYISPRFTLCWTEFLDMKVRVPCQTLAYIHADYGPNWYEPVKEWDWKNSAPNIQPNGQWPEEEWSEVIQYFHAK</sequence>
<protein>
    <recommendedName>
        <fullName evidence="6">Ribitol-5-phosphate transferase</fullName>
    </recommendedName>
</protein>
<dbReference type="OrthoDB" id="444255at2759"/>
<dbReference type="Pfam" id="PF19737">
    <property type="entry name" value="FKTN_N"/>
    <property type="match status" value="1"/>
</dbReference>
<dbReference type="PANTHER" id="PTHR15407:SF28">
    <property type="entry name" value="RIBITOL-5-PHOSPHATE TRANSFERASE FKTN"/>
    <property type="match status" value="1"/>
</dbReference>
<evidence type="ECO:0000256" key="4">
    <source>
        <dbReference type="ARBA" id="ARBA00022989"/>
    </source>
</evidence>
<comment type="similarity">
    <text evidence="2">Belongs to the LicD transferase family.</text>
</comment>
<evidence type="ECO:0000256" key="1">
    <source>
        <dbReference type="ARBA" id="ARBA00004167"/>
    </source>
</evidence>
<evidence type="ECO:0000259" key="7">
    <source>
        <dbReference type="Pfam" id="PF04991"/>
    </source>
</evidence>
<evidence type="ECO:0000256" key="3">
    <source>
        <dbReference type="ARBA" id="ARBA00022692"/>
    </source>
</evidence>
<evidence type="ECO:0000313" key="9">
    <source>
        <dbReference type="Proteomes" id="UP000515135"/>
    </source>
</evidence>
<dbReference type="Proteomes" id="UP000515135">
    <property type="component" value="Unplaced"/>
</dbReference>
<dbReference type="GO" id="GO:0009100">
    <property type="term" value="P:glycoprotein metabolic process"/>
    <property type="evidence" value="ECO:0007669"/>
    <property type="project" value="UniProtKB-ARBA"/>
</dbReference>
<accession>A0A6P5A650</accession>